<reference evidence="1 2" key="1">
    <citation type="journal article" date="2018" name="PLoS Genet.">
        <title>Repeat elements organise 3D genome structure and mediate transcription in the filamentous fungus Epichloe festucae.</title>
        <authorList>
            <person name="Winter D.J."/>
            <person name="Ganley A.R.D."/>
            <person name="Young C.A."/>
            <person name="Liachko I."/>
            <person name="Schardl C.L."/>
            <person name="Dupont P.Y."/>
            <person name="Berry D."/>
            <person name="Ram A."/>
            <person name="Scott B."/>
            <person name="Cox M.P."/>
        </authorList>
    </citation>
    <scope>NUCLEOTIDE SEQUENCE [LARGE SCALE GENOMIC DNA]</scope>
    <source>
        <strain evidence="1 2">Fl1</strain>
    </source>
</reference>
<organism evidence="1 2">
    <name type="scientific">Epichloe festucae (strain Fl1)</name>
    <dbReference type="NCBI Taxonomy" id="877507"/>
    <lineage>
        <taxon>Eukaryota</taxon>
        <taxon>Fungi</taxon>
        <taxon>Dikarya</taxon>
        <taxon>Ascomycota</taxon>
        <taxon>Pezizomycotina</taxon>
        <taxon>Sordariomycetes</taxon>
        <taxon>Hypocreomycetidae</taxon>
        <taxon>Hypocreales</taxon>
        <taxon>Clavicipitaceae</taxon>
        <taxon>Epichloe</taxon>
    </lineage>
</organism>
<name>A0A7S9KN26_EPIFF</name>
<evidence type="ECO:0000313" key="1">
    <source>
        <dbReference type="EMBL" id="QPG95294.1"/>
    </source>
</evidence>
<sequence>MLMRQAKPDSDDVYGIMSSHPYACVAAAAAFVVGIEEVSTDFIRQHSDAIMQQSPTPYNKAANDSGSLFGKDMLSGLISGVHTEFFVEHDEPRQALD</sequence>
<dbReference type="AlphaFoldDB" id="A0A7S9KN26"/>
<gene>
    <name evidence="1" type="ORF">C2857_000027</name>
</gene>
<protein>
    <submittedName>
        <fullName evidence="1">Uncharacterized protein</fullName>
    </submittedName>
</protein>
<dbReference type="OrthoDB" id="2019666at2759"/>
<dbReference type="EMBL" id="CP031386">
    <property type="protein sequence ID" value="QPG95294.1"/>
    <property type="molecule type" value="Genomic_DNA"/>
</dbReference>
<proteinExistence type="predicted"/>
<evidence type="ECO:0000313" key="2">
    <source>
        <dbReference type="Proteomes" id="UP000594364"/>
    </source>
</evidence>
<accession>A0A7S9KN26</accession>
<dbReference type="Proteomes" id="UP000594364">
    <property type="component" value="Chromosome 2"/>
</dbReference>
<keyword evidence="2" id="KW-1185">Reference proteome</keyword>